<dbReference type="AlphaFoldDB" id="A0A9J6D1Q8"/>
<comment type="caution">
    <text evidence="1">The sequence shown here is derived from an EMBL/GenBank/DDBJ whole genome shotgun (WGS) entry which is preliminary data.</text>
</comment>
<sequence>MTGCCAPNCHNRSGIGKVLFAVPRAKCAAQVRRRLQWLLRMGREKLPPKRARLCEVRCQKYQLHLISLLR</sequence>
<evidence type="ECO:0000313" key="1">
    <source>
        <dbReference type="EMBL" id="KAH7977221.1"/>
    </source>
</evidence>
<protein>
    <submittedName>
        <fullName evidence="1">Uncharacterized protein</fullName>
    </submittedName>
</protein>
<dbReference type="Proteomes" id="UP000821866">
    <property type="component" value="Unassembled WGS sequence"/>
</dbReference>
<evidence type="ECO:0000313" key="2">
    <source>
        <dbReference type="Proteomes" id="UP000821866"/>
    </source>
</evidence>
<accession>A0A9J6D1Q8</accession>
<organism evidence="1 2">
    <name type="scientific">Rhipicephalus microplus</name>
    <name type="common">Cattle tick</name>
    <name type="synonym">Boophilus microplus</name>
    <dbReference type="NCBI Taxonomy" id="6941"/>
    <lineage>
        <taxon>Eukaryota</taxon>
        <taxon>Metazoa</taxon>
        <taxon>Ecdysozoa</taxon>
        <taxon>Arthropoda</taxon>
        <taxon>Chelicerata</taxon>
        <taxon>Arachnida</taxon>
        <taxon>Acari</taxon>
        <taxon>Parasitiformes</taxon>
        <taxon>Ixodida</taxon>
        <taxon>Ixodoidea</taxon>
        <taxon>Ixodidae</taxon>
        <taxon>Rhipicephalinae</taxon>
        <taxon>Rhipicephalus</taxon>
        <taxon>Boophilus</taxon>
    </lineage>
</organism>
<reference evidence="1" key="1">
    <citation type="journal article" date="2020" name="Cell">
        <title>Large-Scale Comparative Analyses of Tick Genomes Elucidate Their Genetic Diversity and Vector Capacities.</title>
        <authorList>
            <consortium name="Tick Genome and Microbiome Consortium (TIGMIC)"/>
            <person name="Jia N."/>
            <person name="Wang J."/>
            <person name="Shi W."/>
            <person name="Du L."/>
            <person name="Sun Y."/>
            <person name="Zhan W."/>
            <person name="Jiang J.F."/>
            <person name="Wang Q."/>
            <person name="Zhang B."/>
            <person name="Ji P."/>
            <person name="Bell-Sakyi L."/>
            <person name="Cui X.M."/>
            <person name="Yuan T.T."/>
            <person name="Jiang B.G."/>
            <person name="Yang W.F."/>
            <person name="Lam T.T."/>
            <person name="Chang Q.C."/>
            <person name="Ding S.J."/>
            <person name="Wang X.J."/>
            <person name="Zhu J.G."/>
            <person name="Ruan X.D."/>
            <person name="Zhao L."/>
            <person name="Wei J.T."/>
            <person name="Ye R.Z."/>
            <person name="Que T.C."/>
            <person name="Du C.H."/>
            <person name="Zhou Y.H."/>
            <person name="Cheng J.X."/>
            <person name="Dai P.F."/>
            <person name="Guo W.B."/>
            <person name="Han X.H."/>
            <person name="Huang E.J."/>
            <person name="Li L.F."/>
            <person name="Wei W."/>
            <person name="Gao Y.C."/>
            <person name="Liu J.Z."/>
            <person name="Shao H.Z."/>
            <person name="Wang X."/>
            <person name="Wang C.C."/>
            <person name="Yang T.C."/>
            <person name="Huo Q.B."/>
            <person name="Li W."/>
            <person name="Chen H.Y."/>
            <person name="Chen S.E."/>
            <person name="Zhou L.G."/>
            <person name="Ni X.B."/>
            <person name="Tian J.H."/>
            <person name="Sheng Y."/>
            <person name="Liu T."/>
            <person name="Pan Y.S."/>
            <person name="Xia L.Y."/>
            <person name="Li J."/>
            <person name="Zhao F."/>
            <person name="Cao W.C."/>
        </authorList>
    </citation>
    <scope>NUCLEOTIDE SEQUENCE</scope>
    <source>
        <strain evidence="1">Rmic-2018</strain>
    </source>
</reference>
<dbReference type="VEuPathDB" id="VectorBase:LOC119183562"/>
<keyword evidence="2" id="KW-1185">Reference proteome</keyword>
<gene>
    <name evidence="1" type="ORF">HPB51_026929</name>
</gene>
<proteinExistence type="predicted"/>
<dbReference type="EMBL" id="JABSTU010002292">
    <property type="protein sequence ID" value="KAH7977221.1"/>
    <property type="molecule type" value="Genomic_DNA"/>
</dbReference>
<reference evidence="1" key="2">
    <citation type="submission" date="2021-09" db="EMBL/GenBank/DDBJ databases">
        <authorList>
            <person name="Jia N."/>
            <person name="Wang J."/>
            <person name="Shi W."/>
            <person name="Du L."/>
            <person name="Sun Y."/>
            <person name="Zhan W."/>
            <person name="Jiang J."/>
            <person name="Wang Q."/>
            <person name="Zhang B."/>
            <person name="Ji P."/>
            <person name="Sakyi L.B."/>
            <person name="Cui X."/>
            <person name="Yuan T."/>
            <person name="Jiang B."/>
            <person name="Yang W."/>
            <person name="Lam T.T.-Y."/>
            <person name="Chang Q."/>
            <person name="Ding S."/>
            <person name="Wang X."/>
            <person name="Zhu J."/>
            <person name="Ruan X."/>
            <person name="Zhao L."/>
            <person name="Wei J."/>
            <person name="Que T."/>
            <person name="Du C."/>
            <person name="Cheng J."/>
            <person name="Dai P."/>
            <person name="Han X."/>
            <person name="Huang E."/>
            <person name="Gao Y."/>
            <person name="Liu J."/>
            <person name="Shao H."/>
            <person name="Ye R."/>
            <person name="Li L."/>
            <person name="Wei W."/>
            <person name="Wang X."/>
            <person name="Wang C."/>
            <person name="Huo Q."/>
            <person name="Li W."/>
            <person name="Guo W."/>
            <person name="Chen H."/>
            <person name="Chen S."/>
            <person name="Zhou L."/>
            <person name="Zhou L."/>
            <person name="Ni X."/>
            <person name="Tian J."/>
            <person name="Zhou Y."/>
            <person name="Sheng Y."/>
            <person name="Liu T."/>
            <person name="Pan Y."/>
            <person name="Xia L."/>
            <person name="Li J."/>
            <person name="Zhao F."/>
            <person name="Cao W."/>
        </authorList>
    </citation>
    <scope>NUCLEOTIDE SEQUENCE</scope>
    <source>
        <strain evidence="1">Rmic-2018</strain>
        <tissue evidence="1">Larvae</tissue>
    </source>
</reference>
<name>A0A9J6D1Q8_RHIMP</name>